<gene>
    <name evidence="2" type="ORF">C2845_PM01G39820</name>
</gene>
<feature type="region of interest" description="Disordered" evidence="1">
    <location>
        <begin position="393"/>
        <end position="468"/>
    </location>
</feature>
<dbReference type="OrthoDB" id="1740536at2759"/>
<feature type="region of interest" description="Disordered" evidence="1">
    <location>
        <begin position="195"/>
        <end position="225"/>
    </location>
</feature>
<feature type="compositionally biased region" description="Basic and acidic residues" evidence="1">
    <location>
        <begin position="405"/>
        <end position="424"/>
    </location>
</feature>
<feature type="compositionally biased region" description="Basic and acidic residues" evidence="1">
    <location>
        <begin position="529"/>
        <end position="538"/>
    </location>
</feature>
<dbReference type="EMBL" id="PQIB02000001">
    <property type="protein sequence ID" value="RLN39899.1"/>
    <property type="molecule type" value="Genomic_DNA"/>
</dbReference>
<feature type="compositionally biased region" description="Basic and acidic residues" evidence="1">
    <location>
        <begin position="501"/>
        <end position="518"/>
    </location>
</feature>
<feature type="region of interest" description="Disordered" evidence="1">
    <location>
        <begin position="484"/>
        <end position="545"/>
    </location>
</feature>
<evidence type="ECO:0000313" key="2">
    <source>
        <dbReference type="EMBL" id="RLN39899.1"/>
    </source>
</evidence>
<dbReference type="AlphaFoldDB" id="A0A3L6THT4"/>
<name>A0A3L6THT4_PANMI</name>
<evidence type="ECO:0000313" key="3">
    <source>
        <dbReference type="Proteomes" id="UP000275267"/>
    </source>
</evidence>
<proteinExistence type="predicted"/>
<dbReference type="Proteomes" id="UP000275267">
    <property type="component" value="Unassembled WGS sequence"/>
</dbReference>
<feature type="compositionally biased region" description="Basic and acidic residues" evidence="1">
    <location>
        <begin position="203"/>
        <end position="212"/>
    </location>
</feature>
<feature type="compositionally biased region" description="Basic and acidic residues" evidence="1">
    <location>
        <begin position="432"/>
        <end position="450"/>
    </location>
</feature>
<protein>
    <recommendedName>
        <fullName evidence="4">Retrotransposon protein, putative, unclassified</fullName>
    </recommendedName>
</protein>
<comment type="caution">
    <text evidence="2">The sequence shown here is derived from an EMBL/GenBank/DDBJ whole genome shotgun (WGS) entry which is preliminary data.</text>
</comment>
<feature type="compositionally biased region" description="Basic and acidic residues" evidence="1">
    <location>
        <begin position="484"/>
        <end position="493"/>
    </location>
</feature>
<accession>A0A3L6THT4</accession>
<evidence type="ECO:0008006" key="4">
    <source>
        <dbReference type="Google" id="ProtNLM"/>
    </source>
</evidence>
<organism evidence="2 3">
    <name type="scientific">Panicum miliaceum</name>
    <name type="common">Proso millet</name>
    <name type="synonym">Broomcorn millet</name>
    <dbReference type="NCBI Taxonomy" id="4540"/>
    <lineage>
        <taxon>Eukaryota</taxon>
        <taxon>Viridiplantae</taxon>
        <taxon>Streptophyta</taxon>
        <taxon>Embryophyta</taxon>
        <taxon>Tracheophyta</taxon>
        <taxon>Spermatophyta</taxon>
        <taxon>Magnoliopsida</taxon>
        <taxon>Liliopsida</taxon>
        <taxon>Poales</taxon>
        <taxon>Poaceae</taxon>
        <taxon>PACMAD clade</taxon>
        <taxon>Panicoideae</taxon>
        <taxon>Panicodae</taxon>
        <taxon>Paniceae</taxon>
        <taxon>Panicinae</taxon>
        <taxon>Panicum</taxon>
        <taxon>Panicum sect. Panicum</taxon>
    </lineage>
</organism>
<keyword evidence="3" id="KW-1185">Reference proteome</keyword>
<reference evidence="3" key="1">
    <citation type="journal article" date="2019" name="Nat. Commun.">
        <title>The genome of broomcorn millet.</title>
        <authorList>
            <person name="Zou C."/>
            <person name="Miki D."/>
            <person name="Li D."/>
            <person name="Tang Q."/>
            <person name="Xiao L."/>
            <person name="Rajput S."/>
            <person name="Deng P."/>
            <person name="Jia W."/>
            <person name="Huang R."/>
            <person name="Zhang M."/>
            <person name="Sun Y."/>
            <person name="Hu J."/>
            <person name="Fu X."/>
            <person name="Schnable P.S."/>
            <person name="Li F."/>
            <person name="Zhang H."/>
            <person name="Feng B."/>
            <person name="Zhu X."/>
            <person name="Liu R."/>
            <person name="Schnable J.C."/>
            <person name="Zhu J.-K."/>
            <person name="Zhang H."/>
        </authorList>
    </citation>
    <scope>NUCLEOTIDE SEQUENCE [LARGE SCALE GENOMIC DNA]</scope>
</reference>
<evidence type="ECO:0000256" key="1">
    <source>
        <dbReference type="SAM" id="MobiDB-lite"/>
    </source>
</evidence>
<sequence length="582" mass="65071">MASNSGVFFSVQVPLQIQAAADHSVIFGSFPEMSAPRSSLPSSCVSETESLQGSRSDLILSSSVLHQVEHMSIQDEAQNPSRTTCRPRINIDDILAGLDRVDASLAECIGLAESALRRPRGLVPQAQFGLRSSSSVYSDQIRSSMEKLLLSDQSQPNVDQIGSGMVSGPQAGYQEILFTLPPNLVSSPDQREISVVSSEEASVEGKDEEAKRQRLHRNQNRQERCNNKAVIDQAEEDLRNADGHNPWVPPRRTPATPRNLDDDFILECDGQNLFATASANLAAAFEAPINLDDDIIGDLDGFSAFSNRLRGVSWPSTFKPVGIDKFDGDSDTKTWLRTYNIAVRAASGNNDIMAAYFPQGLHNIEFWRKMFESNPKTVSEMMVVVNKHADMEDAEKAHRHHKDWRHSDDRPKQRHDDRQRPDGRPRRHNSGKHNDRPESSKQQECKRDPDNTVAVADQPRQRTSVNQEELDRLLDGKCSWHKESNHTARECHTFRNSVAQDDPKRPRYDDRDKPDSSKTSRGRGCWNDLPRRDRDNQGDKSSANFQEANRAVNFIYGGSRAPRCLMTSSLHNGQGHIAGSAS</sequence>